<dbReference type="OrthoDB" id="2015447at2759"/>
<name>A0A0D2EUK5_9EURO</name>
<dbReference type="Gene3D" id="3.30.9.10">
    <property type="entry name" value="D-Amino Acid Oxidase, subunit A, domain 2"/>
    <property type="match status" value="1"/>
</dbReference>
<keyword evidence="4" id="KW-0274">FAD</keyword>
<dbReference type="Proteomes" id="UP000053029">
    <property type="component" value="Unassembled WGS sequence"/>
</dbReference>
<accession>A0A0D2EUK5</accession>
<comment type="similarity">
    <text evidence="2">Belongs to the DAMOX/DASOX family.</text>
</comment>
<dbReference type="PANTHER" id="PTHR11530:SF26">
    <property type="entry name" value="FAD DEPENDENT OXIDOREDUCTASE SUPERFAMILY (AFU_ORTHOLOGUE AFUA_5G13940)"/>
    <property type="match status" value="1"/>
</dbReference>
<dbReference type="SUPFAM" id="SSF51971">
    <property type="entry name" value="Nucleotide-binding domain"/>
    <property type="match status" value="1"/>
</dbReference>
<dbReference type="HOGENOM" id="CLU_034311_2_0_1"/>
<dbReference type="InterPro" id="IPR006076">
    <property type="entry name" value="FAD-dep_OxRdtase"/>
</dbReference>
<evidence type="ECO:0000256" key="4">
    <source>
        <dbReference type="ARBA" id="ARBA00022827"/>
    </source>
</evidence>
<dbReference type="PIRSF" id="PIRSF000189">
    <property type="entry name" value="D-aa_oxidase"/>
    <property type="match status" value="1"/>
</dbReference>
<dbReference type="STRING" id="1442368.A0A0D2EUK5"/>
<dbReference type="GeneID" id="25307255"/>
<sequence>MPQARAANILIIGAGVTGLSTATLLQKHFPSAKITIVAAETPTTTSPSVDYASMWAGAHYRPIHPLSTEQLKEEFRMGVRTRDIMKGIARDIPDSGVGFMPAVEYLEDPPQELLDITPGFEYAGPDDEFRVLRQDELPAGVKWGCEYQSYCINIRKYSRWLMDRFLANGGRLVQHRLLNVADTFDFAERNRLGKVSVVVNCSGRNFDHDPKTKIIRGQTVLVKQQYTKTITRQNADGSWIFLIPRPQGGGTIVGGTKEIDDWHDAPRSETRANLLKQSAEKFPYFVDSIEKFEVVQDNVGRRPWREGGYRIEIESVGPGRTVVHGYGAGGRGYEMSWGAAERILELVKESVGTGARL</sequence>
<dbReference type="RefSeq" id="XP_013281740.1">
    <property type="nucleotide sequence ID" value="XM_013426286.1"/>
</dbReference>
<keyword evidence="5" id="KW-0560">Oxidoreductase</keyword>
<evidence type="ECO:0000313" key="9">
    <source>
        <dbReference type="Proteomes" id="UP000053029"/>
    </source>
</evidence>
<reference evidence="8 9" key="1">
    <citation type="submission" date="2015-01" db="EMBL/GenBank/DDBJ databases">
        <title>The Genome Sequence of Fonsecaea pedrosoi CBS 271.37.</title>
        <authorList>
            <consortium name="The Broad Institute Genomics Platform"/>
            <person name="Cuomo C."/>
            <person name="de Hoog S."/>
            <person name="Gorbushina A."/>
            <person name="Stielow B."/>
            <person name="Teixiera M."/>
            <person name="Abouelleil A."/>
            <person name="Chapman S.B."/>
            <person name="Priest M."/>
            <person name="Young S.K."/>
            <person name="Wortman J."/>
            <person name="Nusbaum C."/>
            <person name="Birren B."/>
        </authorList>
    </citation>
    <scope>NUCLEOTIDE SEQUENCE [LARGE SCALE GENOMIC DNA]</scope>
    <source>
        <strain evidence="8 9">CBS 271.37</strain>
    </source>
</reference>
<dbReference type="AlphaFoldDB" id="A0A0D2EUK5"/>
<gene>
    <name evidence="8" type="ORF">Z517_07765</name>
</gene>
<keyword evidence="6" id="KW-0812">Transmembrane</keyword>
<dbReference type="GO" id="GO:0003884">
    <property type="term" value="F:D-amino-acid oxidase activity"/>
    <property type="evidence" value="ECO:0007669"/>
    <property type="project" value="InterPro"/>
</dbReference>
<evidence type="ECO:0000256" key="3">
    <source>
        <dbReference type="ARBA" id="ARBA00022630"/>
    </source>
</evidence>
<organism evidence="8 9">
    <name type="scientific">Fonsecaea pedrosoi CBS 271.37</name>
    <dbReference type="NCBI Taxonomy" id="1442368"/>
    <lineage>
        <taxon>Eukaryota</taxon>
        <taxon>Fungi</taxon>
        <taxon>Dikarya</taxon>
        <taxon>Ascomycota</taxon>
        <taxon>Pezizomycotina</taxon>
        <taxon>Eurotiomycetes</taxon>
        <taxon>Chaetothyriomycetidae</taxon>
        <taxon>Chaetothyriales</taxon>
        <taxon>Herpotrichiellaceae</taxon>
        <taxon>Fonsecaea</taxon>
    </lineage>
</organism>
<dbReference type="Gene3D" id="3.40.50.720">
    <property type="entry name" value="NAD(P)-binding Rossmann-like Domain"/>
    <property type="match status" value="1"/>
</dbReference>
<evidence type="ECO:0000259" key="7">
    <source>
        <dbReference type="Pfam" id="PF01266"/>
    </source>
</evidence>
<keyword evidence="6" id="KW-0472">Membrane</keyword>
<dbReference type="GO" id="GO:0071949">
    <property type="term" value="F:FAD binding"/>
    <property type="evidence" value="ECO:0007669"/>
    <property type="project" value="InterPro"/>
</dbReference>
<evidence type="ECO:0000256" key="6">
    <source>
        <dbReference type="SAM" id="Phobius"/>
    </source>
</evidence>
<comment type="cofactor">
    <cofactor evidence="1">
        <name>FAD</name>
        <dbReference type="ChEBI" id="CHEBI:57692"/>
    </cofactor>
</comment>
<dbReference type="VEuPathDB" id="FungiDB:Z517_07765"/>
<keyword evidence="3" id="KW-0285">Flavoprotein</keyword>
<dbReference type="GO" id="GO:0005737">
    <property type="term" value="C:cytoplasm"/>
    <property type="evidence" value="ECO:0007669"/>
    <property type="project" value="TreeGrafter"/>
</dbReference>
<keyword evidence="6" id="KW-1133">Transmembrane helix</keyword>
<evidence type="ECO:0000256" key="1">
    <source>
        <dbReference type="ARBA" id="ARBA00001974"/>
    </source>
</evidence>
<dbReference type="InterPro" id="IPR023209">
    <property type="entry name" value="DAO"/>
</dbReference>
<dbReference type="PANTHER" id="PTHR11530">
    <property type="entry name" value="D-AMINO ACID OXIDASE"/>
    <property type="match status" value="1"/>
</dbReference>
<dbReference type="EMBL" id="KN846973">
    <property type="protein sequence ID" value="KIW77932.1"/>
    <property type="molecule type" value="Genomic_DNA"/>
</dbReference>
<feature type="domain" description="FAD dependent oxidoreductase" evidence="7">
    <location>
        <begin position="9"/>
        <end position="345"/>
    </location>
</feature>
<protein>
    <recommendedName>
        <fullName evidence="7">FAD dependent oxidoreductase domain-containing protein</fullName>
    </recommendedName>
</protein>
<feature type="transmembrane region" description="Helical" evidence="6">
    <location>
        <begin position="6"/>
        <end position="25"/>
    </location>
</feature>
<evidence type="ECO:0000256" key="5">
    <source>
        <dbReference type="ARBA" id="ARBA00023002"/>
    </source>
</evidence>
<evidence type="ECO:0000313" key="8">
    <source>
        <dbReference type="EMBL" id="KIW77932.1"/>
    </source>
</evidence>
<proteinExistence type="inferred from homology"/>
<keyword evidence="9" id="KW-1185">Reference proteome</keyword>
<dbReference type="SUPFAM" id="SSF54373">
    <property type="entry name" value="FAD-linked reductases, C-terminal domain"/>
    <property type="match status" value="1"/>
</dbReference>
<evidence type="ECO:0000256" key="2">
    <source>
        <dbReference type="ARBA" id="ARBA00006730"/>
    </source>
</evidence>
<dbReference type="Pfam" id="PF01266">
    <property type="entry name" value="DAO"/>
    <property type="match status" value="1"/>
</dbReference>
<dbReference type="GO" id="GO:0019478">
    <property type="term" value="P:D-amino acid catabolic process"/>
    <property type="evidence" value="ECO:0007669"/>
    <property type="project" value="TreeGrafter"/>
</dbReference>